<accession>A0A3Q2EIR9</accession>
<name>A0A3Q2EIR9_CYPVA</name>
<dbReference type="InterPro" id="IPR018378">
    <property type="entry name" value="C-type_lectin_CS"/>
</dbReference>
<feature type="domain" description="C-type lectin" evidence="2">
    <location>
        <begin position="148"/>
        <end position="257"/>
    </location>
</feature>
<dbReference type="KEGG" id="cvg:107084513"/>
<dbReference type="OrthoDB" id="6369810at2759"/>
<dbReference type="InterPro" id="IPR016187">
    <property type="entry name" value="CTDL_fold"/>
</dbReference>
<dbReference type="SUPFAM" id="SSF56436">
    <property type="entry name" value="C-type lectin-like"/>
    <property type="match status" value="2"/>
</dbReference>
<dbReference type="InterPro" id="IPR016186">
    <property type="entry name" value="C-type_lectin-like/link_sf"/>
</dbReference>
<dbReference type="InterPro" id="IPR001304">
    <property type="entry name" value="C-type_lectin-like"/>
</dbReference>
<reference evidence="3" key="2">
    <citation type="submission" date="2025-09" db="UniProtKB">
        <authorList>
            <consortium name="Ensembl"/>
        </authorList>
    </citation>
    <scope>IDENTIFICATION</scope>
</reference>
<organism evidence="3 4">
    <name type="scientific">Cyprinodon variegatus</name>
    <name type="common">Sheepshead minnow</name>
    <dbReference type="NCBI Taxonomy" id="28743"/>
    <lineage>
        <taxon>Eukaryota</taxon>
        <taxon>Metazoa</taxon>
        <taxon>Chordata</taxon>
        <taxon>Craniata</taxon>
        <taxon>Vertebrata</taxon>
        <taxon>Euteleostomi</taxon>
        <taxon>Actinopterygii</taxon>
        <taxon>Neopterygii</taxon>
        <taxon>Teleostei</taxon>
        <taxon>Neoteleostei</taxon>
        <taxon>Acanthomorphata</taxon>
        <taxon>Ovalentaria</taxon>
        <taxon>Atherinomorphae</taxon>
        <taxon>Cyprinodontiformes</taxon>
        <taxon>Cyprinodontidae</taxon>
        <taxon>Cyprinodon</taxon>
    </lineage>
</organism>
<keyword evidence="4" id="KW-1185">Reference proteome</keyword>
<dbReference type="PANTHER" id="PTHR45784">
    <property type="entry name" value="C-TYPE LECTIN DOMAIN FAMILY 20 MEMBER A-RELATED"/>
    <property type="match status" value="1"/>
</dbReference>
<dbReference type="Gene3D" id="3.10.100.10">
    <property type="entry name" value="Mannose-Binding Protein A, subunit A"/>
    <property type="match status" value="2"/>
</dbReference>
<dbReference type="PROSITE" id="PS00615">
    <property type="entry name" value="C_TYPE_LECTIN_1"/>
    <property type="match status" value="1"/>
</dbReference>
<reference evidence="3" key="1">
    <citation type="submission" date="2025-08" db="UniProtKB">
        <authorList>
            <consortium name="Ensembl"/>
        </authorList>
    </citation>
    <scope>IDENTIFICATION</scope>
</reference>
<dbReference type="SMART" id="SM00034">
    <property type="entry name" value="CLECT"/>
    <property type="match status" value="2"/>
</dbReference>
<feature type="domain" description="C-type lectin" evidence="2">
    <location>
        <begin position="20"/>
        <end position="144"/>
    </location>
</feature>
<evidence type="ECO:0000256" key="1">
    <source>
        <dbReference type="ARBA" id="ARBA00023157"/>
    </source>
</evidence>
<keyword evidence="1" id="KW-1015">Disulfide bond</keyword>
<sequence>MEKILLYITVPSVMFAVSTLANIQYHFIYEPRSWSDAQSYCRKVYTDLVTADSAEIMTKLRDSVDWNKLGSQTNAWIGLYEDVNSWRWSLSDEAFYQDYGTLYRNWPTGQPDNNGGSGESCLEMTGSGEWNDIGCDQLRKPICSSVSGQTATFTVVNSLMTWTQAQSHCRSHYTDLASVKSSTDNDNIKAIKPAEEAVWLGLFRDQWKWSNGSLLAYTYWMSGEPNGPTESCAATHFDQSGVWVDWECREAKAFICFHEVPSSNHVVKIKLAGSSTVNLQDAAVQEGLLNQLKEKLKMQGVTADIRLGWKRRRDGNVFYQEKQDDQK</sequence>
<protein>
    <submittedName>
        <fullName evidence="3">Macrophage mannose receptor 1-like</fullName>
    </submittedName>
</protein>
<dbReference type="AlphaFoldDB" id="A0A3Q2EIR9"/>
<dbReference type="GeneTree" id="ENSGT01100000263473"/>
<dbReference type="PANTHER" id="PTHR45784:SF3">
    <property type="entry name" value="C-TYPE LECTIN DOMAIN FAMILY 4 MEMBER K-LIKE-RELATED"/>
    <property type="match status" value="1"/>
</dbReference>
<evidence type="ECO:0000313" key="4">
    <source>
        <dbReference type="Proteomes" id="UP000265020"/>
    </source>
</evidence>
<proteinExistence type="predicted"/>
<dbReference type="PROSITE" id="PS50041">
    <property type="entry name" value="C_TYPE_LECTIN_2"/>
    <property type="match status" value="2"/>
</dbReference>
<dbReference type="RefSeq" id="XP_015229881.1">
    <property type="nucleotide sequence ID" value="XM_015374395.1"/>
</dbReference>
<evidence type="ECO:0000259" key="2">
    <source>
        <dbReference type="PROSITE" id="PS50041"/>
    </source>
</evidence>
<dbReference type="Ensembl" id="ENSCVAT00000033063.1">
    <property type="protein sequence ID" value="ENSCVAP00000032508.1"/>
    <property type="gene ID" value="ENSCVAG00000022580.1"/>
</dbReference>
<dbReference type="Pfam" id="PF00059">
    <property type="entry name" value="Lectin_C"/>
    <property type="match status" value="2"/>
</dbReference>
<dbReference type="GeneID" id="107084513"/>
<evidence type="ECO:0000313" key="3">
    <source>
        <dbReference type="Ensembl" id="ENSCVAP00000032508.1"/>
    </source>
</evidence>
<dbReference type="OMA" id="PALWHEH"/>
<dbReference type="Proteomes" id="UP000265020">
    <property type="component" value="Unassembled WGS sequence"/>
</dbReference>